<gene>
    <name evidence="12" type="ORF">UFOPK1410_00391</name>
</gene>
<feature type="domain" description="UvrD-like helicase C-terminal" evidence="11">
    <location>
        <begin position="289"/>
        <end position="557"/>
    </location>
</feature>
<dbReference type="InterPro" id="IPR014016">
    <property type="entry name" value="UvrD-like_ATP-bd"/>
</dbReference>
<comment type="similarity">
    <text evidence="1">Belongs to the helicase family. UvrD subfamily.</text>
</comment>
<protein>
    <recommendedName>
        <fullName evidence="8">DNA 3'-5' helicase</fullName>
        <ecNumber evidence="8">5.6.2.4</ecNumber>
    </recommendedName>
</protein>
<dbReference type="InterPro" id="IPR027417">
    <property type="entry name" value="P-loop_NTPase"/>
</dbReference>
<evidence type="ECO:0000259" key="10">
    <source>
        <dbReference type="PROSITE" id="PS51198"/>
    </source>
</evidence>
<evidence type="ECO:0000256" key="3">
    <source>
        <dbReference type="ARBA" id="ARBA00022801"/>
    </source>
</evidence>
<evidence type="ECO:0000256" key="6">
    <source>
        <dbReference type="ARBA" id="ARBA00023235"/>
    </source>
</evidence>
<evidence type="ECO:0000256" key="5">
    <source>
        <dbReference type="ARBA" id="ARBA00022840"/>
    </source>
</evidence>
<accession>A0A6J6B9F6</accession>
<dbReference type="PROSITE" id="PS51217">
    <property type="entry name" value="UVRD_HELICASE_CTER"/>
    <property type="match status" value="1"/>
</dbReference>
<comment type="catalytic activity">
    <reaction evidence="9">
        <text>ATP + H2O = ADP + phosphate + H(+)</text>
        <dbReference type="Rhea" id="RHEA:13065"/>
        <dbReference type="ChEBI" id="CHEBI:15377"/>
        <dbReference type="ChEBI" id="CHEBI:15378"/>
        <dbReference type="ChEBI" id="CHEBI:30616"/>
        <dbReference type="ChEBI" id="CHEBI:43474"/>
        <dbReference type="ChEBI" id="CHEBI:456216"/>
        <dbReference type="EC" id="5.6.2.4"/>
    </reaction>
</comment>
<dbReference type="GO" id="GO:0043138">
    <property type="term" value="F:3'-5' DNA helicase activity"/>
    <property type="evidence" value="ECO:0007669"/>
    <property type="project" value="UniProtKB-EC"/>
</dbReference>
<dbReference type="AlphaFoldDB" id="A0A6J6B9F6"/>
<dbReference type="PROSITE" id="PS51198">
    <property type="entry name" value="UVRD_HELICASE_ATP_BIND"/>
    <property type="match status" value="1"/>
</dbReference>
<dbReference type="Pfam" id="PF13361">
    <property type="entry name" value="UvrD_C"/>
    <property type="match status" value="2"/>
</dbReference>
<dbReference type="GO" id="GO:0000725">
    <property type="term" value="P:recombinational repair"/>
    <property type="evidence" value="ECO:0007669"/>
    <property type="project" value="TreeGrafter"/>
</dbReference>
<evidence type="ECO:0000256" key="9">
    <source>
        <dbReference type="ARBA" id="ARBA00048988"/>
    </source>
</evidence>
<dbReference type="InterPro" id="IPR014017">
    <property type="entry name" value="DNA_helicase_UvrD-like_C"/>
</dbReference>
<dbReference type="InterPro" id="IPR013986">
    <property type="entry name" value="DExx_box_DNA_helicase_dom_sf"/>
</dbReference>
<dbReference type="Gene3D" id="1.10.10.160">
    <property type="match status" value="1"/>
</dbReference>
<evidence type="ECO:0000256" key="1">
    <source>
        <dbReference type="ARBA" id="ARBA00009922"/>
    </source>
</evidence>
<dbReference type="PANTHER" id="PTHR11070">
    <property type="entry name" value="UVRD / RECB / PCRA DNA HELICASE FAMILY MEMBER"/>
    <property type="match status" value="1"/>
</dbReference>
<dbReference type="GO" id="GO:0033202">
    <property type="term" value="C:DNA helicase complex"/>
    <property type="evidence" value="ECO:0007669"/>
    <property type="project" value="TreeGrafter"/>
</dbReference>
<sequence>MQPDQILERLDPEQREAAISLVGPTCILAGAGTGKTRTVTHRIAYGIAKGYFAANRILALTYTNRAAGELRSRLRQLGITGVSVKTFHAAALAQLQYFWPQFAGISAPSVIESKAKLIFQVAESLKLKFDTASIRDIAAEIEWRKFSMLSLDDYEQLAASRPKVAGLSAEVLVQLQRGYEEAKIASNRLDWEDVLILTLGMLRAEPRALAHVQQQYRFFTVDEYQDISPLQHELLDLWLGDHQDLCVVGDPNQTIYSFTGATSEYLHNFTNRYESATLVSLTRNYRSTQEIVSFANKLTRDATDMSPLVSQGTLGTAPLIRSFDSLADEAKAIAKSISDRLEQGISPAEIAVLYRVNGQAEPIEHALSALGIDYQVRGGERYFSRQDVQQALAAFRVEALSSPDAPSFEAVSKVLRSLGWTTTAPAERGAAYERWEALNALMQILEEQVEELTLADFSKELEERVRSQHEPVKAAVTLATMHSAKGLEWDVVYLAGLTDGYLPIGYAKTEAEIAEERRLFYVGVTRARKQLSLSYPSADVPGGRKREPSRFLKLVTA</sequence>
<dbReference type="CDD" id="cd18807">
    <property type="entry name" value="SF1_C_UvrD"/>
    <property type="match status" value="1"/>
</dbReference>
<evidence type="ECO:0000256" key="7">
    <source>
        <dbReference type="ARBA" id="ARBA00034617"/>
    </source>
</evidence>
<dbReference type="CDD" id="cd17932">
    <property type="entry name" value="DEXQc_UvrD"/>
    <property type="match status" value="1"/>
</dbReference>
<keyword evidence="5" id="KW-0067">ATP-binding</keyword>
<evidence type="ECO:0000256" key="4">
    <source>
        <dbReference type="ARBA" id="ARBA00022806"/>
    </source>
</evidence>
<evidence type="ECO:0000256" key="8">
    <source>
        <dbReference type="ARBA" id="ARBA00034808"/>
    </source>
</evidence>
<dbReference type="EC" id="5.6.2.4" evidence="8"/>
<feature type="domain" description="UvrD-like helicase ATP-binding" evidence="10">
    <location>
        <begin position="8"/>
        <end position="288"/>
    </location>
</feature>
<keyword evidence="2" id="KW-0547">Nucleotide-binding</keyword>
<evidence type="ECO:0000313" key="12">
    <source>
        <dbReference type="EMBL" id="CAB4535023.1"/>
    </source>
</evidence>
<keyword evidence="3" id="KW-0378">Hydrolase</keyword>
<evidence type="ECO:0000259" key="11">
    <source>
        <dbReference type="PROSITE" id="PS51217"/>
    </source>
</evidence>
<organism evidence="12">
    <name type="scientific">freshwater metagenome</name>
    <dbReference type="NCBI Taxonomy" id="449393"/>
    <lineage>
        <taxon>unclassified sequences</taxon>
        <taxon>metagenomes</taxon>
        <taxon>ecological metagenomes</taxon>
    </lineage>
</organism>
<dbReference type="GO" id="GO:0003677">
    <property type="term" value="F:DNA binding"/>
    <property type="evidence" value="ECO:0007669"/>
    <property type="project" value="InterPro"/>
</dbReference>
<reference evidence="12" key="1">
    <citation type="submission" date="2020-05" db="EMBL/GenBank/DDBJ databases">
        <authorList>
            <person name="Chiriac C."/>
            <person name="Salcher M."/>
            <person name="Ghai R."/>
            <person name="Kavagutti S V."/>
        </authorList>
    </citation>
    <scope>NUCLEOTIDE SEQUENCE</scope>
</reference>
<dbReference type="GO" id="GO:0005829">
    <property type="term" value="C:cytosol"/>
    <property type="evidence" value="ECO:0007669"/>
    <property type="project" value="TreeGrafter"/>
</dbReference>
<dbReference type="SUPFAM" id="SSF52540">
    <property type="entry name" value="P-loop containing nucleoside triphosphate hydrolases"/>
    <property type="match status" value="1"/>
</dbReference>
<evidence type="ECO:0000256" key="2">
    <source>
        <dbReference type="ARBA" id="ARBA00022741"/>
    </source>
</evidence>
<comment type="catalytic activity">
    <reaction evidence="7">
        <text>Couples ATP hydrolysis with the unwinding of duplex DNA by translocating in the 3'-5' direction.</text>
        <dbReference type="EC" id="5.6.2.4"/>
    </reaction>
</comment>
<name>A0A6J6B9F6_9ZZZZ</name>
<dbReference type="EMBL" id="CAEZSH010000030">
    <property type="protein sequence ID" value="CAB4535023.1"/>
    <property type="molecule type" value="Genomic_DNA"/>
</dbReference>
<keyword evidence="6" id="KW-0413">Isomerase</keyword>
<dbReference type="Gene3D" id="3.40.50.300">
    <property type="entry name" value="P-loop containing nucleotide triphosphate hydrolases"/>
    <property type="match status" value="3"/>
</dbReference>
<dbReference type="GO" id="GO:0005524">
    <property type="term" value="F:ATP binding"/>
    <property type="evidence" value="ECO:0007669"/>
    <property type="project" value="UniProtKB-KW"/>
</dbReference>
<proteinExistence type="inferred from homology"/>
<dbReference type="InterPro" id="IPR000212">
    <property type="entry name" value="DNA_helicase_UvrD/REP"/>
</dbReference>
<dbReference type="Pfam" id="PF00580">
    <property type="entry name" value="UvrD-helicase"/>
    <property type="match status" value="1"/>
</dbReference>
<keyword evidence="4" id="KW-0347">Helicase</keyword>
<dbReference type="PANTHER" id="PTHR11070:SF69">
    <property type="entry name" value="ATP-DEPENDENT DNA HELICASE UVRD2"/>
    <property type="match status" value="1"/>
</dbReference>
<dbReference type="GO" id="GO:0016787">
    <property type="term" value="F:hydrolase activity"/>
    <property type="evidence" value="ECO:0007669"/>
    <property type="project" value="UniProtKB-KW"/>
</dbReference>